<dbReference type="AlphaFoldDB" id="A0A0F8Z3Y2"/>
<proteinExistence type="predicted"/>
<gene>
    <name evidence="1" type="ORF">LCGC14_2743340</name>
</gene>
<name>A0A0F8Z3Y2_9ZZZZ</name>
<dbReference type="EMBL" id="LAZR01049959">
    <property type="protein sequence ID" value="KKK88423.1"/>
    <property type="molecule type" value="Genomic_DNA"/>
</dbReference>
<feature type="non-terminal residue" evidence="1">
    <location>
        <position position="136"/>
    </location>
</feature>
<evidence type="ECO:0000313" key="1">
    <source>
        <dbReference type="EMBL" id="KKK88423.1"/>
    </source>
</evidence>
<reference evidence="1" key="1">
    <citation type="journal article" date="2015" name="Nature">
        <title>Complex archaea that bridge the gap between prokaryotes and eukaryotes.</title>
        <authorList>
            <person name="Spang A."/>
            <person name="Saw J.H."/>
            <person name="Jorgensen S.L."/>
            <person name="Zaremba-Niedzwiedzka K."/>
            <person name="Martijn J."/>
            <person name="Lind A.E."/>
            <person name="van Eijk R."/>
            <person name="Schleper C."/>
            <person name="Guy L."/>
            <person name="Ettema T.J."/>
        </authorList>
    </citation>
    <scope>NUCLEOTIDE SEQUENCE</scope>
</reference>
<organism evidence="1">
    <name type="scientific">marine sediment metagenome</name>
    <dbReference type="NCBI Taxonomy" id="412755"/>
    <lineage>
        <taxon>unclassified sequences</taxon>
        <taxon>metagenomes</taxon>
        <taxon>ecological metagenomes</taxon>
    </lineage>
</organism>
<comment type="caution">
    <text evidence="1">The sequence shown here is derived from an EMBL/GenBank/DDBJ whole genome shotgun (WGS) entry which is preliminary data.</text>
</comment>
<protein>
    <submittedName>
        <fullName evidence="1">Uncharacterized protein</fullName>
    </submittedName>
</protein>
<accession>A0A0F8Z3Y2</accession>
<sequence length="136" mass="14403">MSDPFGSVVGQLLKEASGSIPYNLPEQSIFLESVKGLRDELDGIVAGDPGLVIDPLTIDHDALLNFNQNEHYLQSAITTVGTLSSGAVPASLVTAGEFGAGAYVFNNATATLTDPTTTWQNLDETAATLHTILHRY</sequence>